<organism evidence="1 2">
    <name type="scientific">Acetivibrio thermocellus AD2</name>
    <dbReference type="NCBI Taxonomy" id="1138384"/>
    <lineage>
        <taxon>Bacteria</taxon>
        <taxon>Bacillati</taxon>
        <taxon>Bacillota</taxon>
        <taxon>Clostridia</taxon>
        <taxon>Eubacteriales</taxon>
        <taxon>Oscillospiraceae</taxon>
        <taxon>Acetivibrio</taxon>
    </lineage>
</organism>
<accession>A0AB36TH70</accession>
<evidence type="ECO:0000313" key="1">
    <source>
        <dbReference type="EMBL" id="PFH03254.1"/>
    </source>
</evidence>
<dbReference type="GeneID" id="35805129"/>
<reference evidence="1 2" key="1">
    <citation type="submission" date="2017-09" db="EMBL/GenBank/DDBJ databases">
        <title>Evaluation of Pacific Biosciences Sequencing Technology to Finishing C. thermocellum Genome Sequences.</title>
        <authorList>
            <person name="Brown S."/>
        </authorList>
    </citation>
    <scope>NUCLEOTIDE SEQUENCE [LARGE SCALE GENOMIC DNA]</scope>
    <source>
        <strain evidence="1 2">AD2</strain>
    </source>
</reference>
<dbReference type="EMBL" id="PDBW01000001">
    <property type="protein sequence ID" value="PFH03254.1"/>
    <property type="molecule type" value="Genomic_DNA"/>
</dbReference>
<gene>
    <name evidence="1" type="ORF">M972_112056</name>
</gene>
<sequence>MNYQEIEKLKAVLTKMMKKGCMLMIPAYGAEGRIVSIGFRPYWTNPGDSKIEKLEINFVDNRGRVVPLCIYSIIGYEIVSFEGRSLEDAKNISLDIHSYANVKGRKAEKYDTLHLEIGEISDE</sequence>
<proteinExistence type="predicted"/>
<comment type="caution">
    <text evidence="1">The sequence shown here is derived from an EMBL/GenBank/DDBJ whole genome shotgun (WGS) entry which is preliminary data.</text>
</comment>
<dbReference type="RefSeq" id="WP_003512407.1">
    <property type="nucleotide sequence ID" value="NZ_CP013828.1"/>
</dbReference>
<evidence type="ECO:0000313" key="2">
    <source>
        <dbReference type="Proteomes" id="UP000223596"/>
    </source>
</evidence>
<name>A0AB36TH70_ACETH</name>
<dbReference type="AlphaFoldDB" id="A0AB36TH70"/>
<dbReference type="Proteomes" id="UP000223596">
    <property type="component" value="Unassembled WGS sequence"/>
</dbReference>
<protein>
    <submittedName>
        <fullName evidence="1">Uncharacterized protein</fullName>
    </submittedName>
</protein>